<feature type="transmembrane region" description="Helical" evidence="1">
    <location>
        <begin position="35"/>
        <end position="55"/>
    </location>
</feature>
<organism evidence="2 3">
    <name type="scientific">Prevotella denticola CRIS 18C-A</name>
    <dbReference type="NCBI Taxonomy" id="944557"/>
    <lineage>
        <taxon>Bacteria</taxon>
        <taxon>Pseudomonadati</taxon>
        <taxon>Bacteroidota</taxon>
        <taxon>Bacteroidia</taxon>
        <taxon>Bacteroidales</taxon>
        <taxon>Prevotellaceae</taxon>
        <taxon>Prevotella</taxon>
    </lineage>
</organism>
<dbReference type="AlphaFoldDB" id="F0H3R9"/>
<keyword evidence="3" id="KW-1185">Reference proteome</keyword>
<gene>
    <name evidence="2" type="ORF">HMPREF9303_2253</name>
</gene>
<evidence type="ECO:0000256" key="1">
    <source>
        <dbReference type="SAM" id="Phobius"/>
    </source>
</evidence>
<keyword evidence="1" id="KW-1133">Transmembrane helix</keyword>
<sequence>MPIPADFRNFAARFHSSSNNRRTKGVPHRRRKDNIMLTFGIVTIVAAVLAEALIVSKKINLGE</sequence>
<keyword evidence="1" id="KW-0812">Transmembrane</keyword>
<protein>
    <submittedName>
        <fullName evidence="2">Uncharacterized protein</fullName>
    </submittedName>
</protein>
<accession>F0H3R9</accession>
<dbReference type="EMBL" id="AEXO01000008">
    <property type="protein sequence ID" value="EGC87551.1"/>
    <property type="molecule type" value="Genomic_DNA"/>
</dbReference>
<evidence type="ECO:0000313" key="3">
    <source>
        <dbReference type="Proteomes" id="UP000003155"/>
    </source>
</evidence>
<comment type="caution">
    <text evidence="2">The sequence shown here is derived from an EMBL/GenBank/DDBJ whole genome shotgun (WGS) entry which is preliminary data.</text>
</comment>
<name>F0H3R9_9BACT</name>
<keyword evidence="1" id="KW-0472">Membrane</keyword>
<reference evidence="2 3" key="1">
    <citation type="submission" date="2011-02" db="EMBL/GenBank/DDBJ databases">
        <authorList>
            <person name="Durkin A.S."/>
            <person name="Madupu R."/>
            <person name="Torralba M."/>
            <person name="Gillis M."/>
            <person name="Methe B."/>
            <person name="Sutton G."/>
            <person name="Nelson K.E."/>
        </authorList>
    </citation>
    <scope>NUCLEOTIDE SEQUENCE [LARGE SCALE GENOMIC DNA]</scope>
    <source>
        <strain evidence="2 3">CRIS 18C-A</strain>
    </source>
</reference>
<evidence type="ECO:0000313" key="2">
    <source>
        <dbReference type="EMBL" id="EGC87551.1"/>
    </source>
</evidence>
<proteinExistence type="predicted"/>
<dbReference type="Proteomes" id="UP000003155">
    <property type="component" value="Unassembled WGS sequence"/>
</dbReference>